<keyword evidence="7" id="KW-1185">Reference proteome</keyword>
<dbReference type="EMBL" id="CAJNOL010000892">
    <property type="protein sequence ID" value="CAF1231075.1"/>
    <property type="molecule type" value="Genomic_DNA"/>
</dbReference>
<evidence type="ECO:0000313" key="3">
    <source>
        <dbReference type="EMBL" id="CAF1230681.1"/>
    </source>
</evidence>
<reference evidence="1" key="1">
    <citation type="submission" date="2021-02" db="EMBL/GenBank/DDBJ databases">
        <authorList>
            <person name="Nowell W R."/>
        </authorList>
    </citation>
    <scope>NUCLEOTIDE SEQUENCE</scope>
</reference>
<dbReference type="EMBL" id="CAJNOT010000403">
    <property type="protein sequence ID" value="CAF0970274.1"/>
    <property type="molecule type" value="Genomic_DNA"/>
</dbReference>
<evidence type="ECO:0000313" key="2">
    <source>
        <dbReference type="EMBL" id="CAF0970274.1"/>
    </source>
</evidence>
<dbReference type="Proteomes" id="UP000663864">
    <property type="component" value="Unassembled WGS sequence"/>
</dbReference>
<proteinExistence type="predicted"/>
<evidence type="ECO:0000313" key="5">
    <source>
        <dbReference type="EMBL" id="CAF3725185.1"/>
    </source>
</evidence>
<sequence>MEFYLKELIDAYKKNNNNNACICIDFRDETLLFDTYNIDQYTENEQRQIIERFFFKYIDLISDSSCLFNIILDHLYAGDYIFLSTNMKSYLFESLELCPPKQYLSWIYKILDNEEQMSKINIQAFTTYVDMKRKRGLTNGEIRYTIICESSTKLLELILSKIYRDRLTSKQIWLAVFRLKQNLSMTSLQKDIFNEWLGIV</sequence>
<dbReference type="Proteomes" id="UP000663836">
    <property type="component" value="Unassembled WGS sequence"/>
</dbReference>
<name>A0A813T6D6_9BILA</name>
<dbReference type="EMBL" id="CAJNOH010000047">
    <property type="protein sequence ID" value="CAF0807294.1"/>
    <property type="molecule type" value="Genomic_DNA"/>
</dbReference>
<evidence type="ECO:0000313" key="1">
    <source>
        <dbReference type="EMBL" id="CAF0807294.1"/>
    </source>
</evidence>
<evidence type="ECO:0000313" key="6">
    <source>
        <dbReference type="Proteomes" id="UP000663854"/>
    </source>
</evidence>
<evidence type="ECO:0000313" key="4">
    <source>
        <dbReference type="EMBL" id="CAF1231075.1"/>
    </source>
</evidence>
<evidence type="ECO:0000313" key="7">
    <source>
        <dbReference type="Proteomes" id="UP000663870"/>
    </source>
</evidence>
<comment type="caution">
    <text evidence="1">The sequence shown here is derived from an EMBL/GenBank/DDBJ whole genome shotgun (WGS) entry which is preliminary data.</text>
</comment>
<dbReference type="EMBL" id="CAJNOL010000891">
    <property type="protein sequence ID" value="CAF1230681.1"/>
    <property type="molecule type" value="Genomic_DNA"/>
</dbReference>
<accession>A0A813T6D6</accession>
<gene>
    <name evidence="5" type="ORF">JBS370_LOCUS11051</name>
    <name evidence="3" type="ORF">JXQ802_LOCUS25929</name>
    <name evidence="4" type="ORF">JXQ802_LOCUS25949</name>
    <name evidence="1" type="ORF">PYM288_LOCUS4909</name>
    <name evidence="2" type="ORF">ZHD862_LOCUS10968</name>
</gene>
<protein>
    <submittedName>
        <fullName evidence="1">Uncharacterized protein</fullName>
    </submittedName>
</protein>
<dbReference type="AlphaFoldDB" id="A0A813T6D6"/>
<dbReference type="Proteomes" id="UP000663854">
    <property type="component" value="Unassembled WGS sequence"/>
</dbReference>
<dbReference type="EMBL" id="CAJOBD010000834">
    <property type="protein sequence ID" value="CAF3725185.1"/>
    <property type="molecule type" value="Genomic_DNA"/>
</dbReference>
<dbReference type="Proteomes" id="UP000663870">
    <property type="component" value="Unassembled WGS sequence"/>
</dbReference>
<organism evidence="1 6">
    <name type="scientific">Rotaria sordida</name>
    <dbReference type="NCBI Taxonomy" id="392033"/>
    <lineage>
        <taxon>Eukaryota</taxon>
        <taxon>Metazoa</taxon>
        <taxon>Spiralia</taxon>
        <taxon>Gnathifera</taxon>
        <taxon>Rotifera</taxon>
        <taxon>Eurotatoria</taxon>
        <taxon>Bdelloidea</taxon>
        <taxon>Philodinida</taxon>
        <taxon>Philodinidae</taxon>
        <taxon>Rotaria</taxon>
    </lineage>
</organism>